<comment type="similarity">
    <text evidence="1">Belongs to the CdaR family.</text>
</comment>
<name>A0ABV2WQE7_9NOCA</name>
<protein>
    <submittedName>
        <fullName evidence="5">Helix-turn-helix domain-containing protein</fullName>
    </submittedName>
</protein>
<evidence type="ECO:0000256" key="1">
    <source>
        <dbReference type="ARBA" id="ARBA00006754"/>
    </source>
</evidence>
<feature type="domain" description="PucR C-terminal helix-turn-helix" evidence="2">
    <location>
        <begin position="327"/>
        <end position="384"/>
    </location>
</feature>
<evidence type="ECO:0000313" key="5">
    <source>
        <dbReference type="EMBL" id="MEU1953116.1"/>
    </source>
</evidence>
<dbReference type="RefSeq" id="WP_356954030.1">
    <property type="nucleotide sequence ID" value="NZ_JBEYBD010000001.1"/>
</dbReference>
<feature type="domain" description="RsbT co-antagonist protein RsbRD N-terminal" evidence="3">
    <location>
        <begin position="20"/>
        <end position="152"/>
    </location>
</feature>
<dbReference type="Pfam" id="PF14361">
    <property type="entry name" value="RsbRD_N"/>
    <property type="match status" value="1"/>
</dbReference>
<evidence type="ECO:0000259" key="3">
    <source>
        <dbReference type="Pfam" id="PF14361"/>
    </source>
</evidence>
<dbReference type="Gene3D" id="1.10.10.2840">
    <property type="entry name" value="PucR C-terminal helix-turn-helix domain"/>
    <property type="match status" value="1"/>
</dbReference>
<sequence length="407" mass="43177">MSTPAPPAAPLAAALADSVEALTDVLVGRIAAADPSYGESGLLTADQLYRTCLENLTAVIGALAGTGPLRLQPARDAGRLKAEQGIPVASLLHAYRLGGRLIWEELTNWSAGPGDARLHELATRLWELVDLYSDAAVEAYRETEVLLAHTDAQIQSRLVRTLFDDHSGNPARVLDVLRTLGLPERGAFAVVAIDTEPTAPLPGRLIAALRDIGIRSVWDAQIDAYIGLLSAASPEAFDRATATISASVTDRVGLSAAFATPHTITAALTEARLASRSVRPGSAATVRFGDEPVAHLLVAVPEAGRRTAAQILGPLLDLPVAERDDLIGALESWYRCGGSAAAVAEIMHCHRNTVRYRLRKIRDLTGRDTTDPRQSAELYLALEAFGLLGAESTGGRDRFPGSGTVVR</sequence>
<comment type="caution">
    <text evidence="5">The sequence shown here is derived from an EMBL/GenBank/DDBJ whole genome shotgun (WGS) entry which is preliminary data.</text>
</comment>
<accession>A0ABV2WQE7</accession>
<dbReference type="Pfam" id="PF17853">
    <property type="entry name" value="GGDEF_2"/>
    <property type="match status" value="1"/>
</dbReference>
<dbReference type="PANTHER" id="PTHR33744">
    <property type="entry name" value="CARBOHYDRATE DIACID REGULATOR"/>
    <property type="match status" value="1"/>
</dbReference>
<gene>
    <name evidence="5" type="ORF">ABZ510_14730</name>
</gene>
<dbReference type="Proteomes" id="UP001550628">
    <property type="component" value="Unassembled WGS sequence"/>
</dbReference>
<dbReference type="EMBL" id="JBEYBF010000008">
    <property type="protein sequence ID" value="MEU1953116.1"/>
    <property type="molecule type" value="Genomic_DNA"/>
</dbReference>
<organism evidence="5 6">
    <name type="scientific">Nocardia rhamnosiphila</name>
    <dbReference type="NCBI Taxonomy" id="426716"/>
    <lineage>
        <taxon>Bacteria</taxon>
        <taxon>Bacillati</taxon>
        <taxon>Actinomycetota</taxon>
        <taxon>Actinomycetes</taxon>
        <taxon>Mycobacteriales</taxon>
        <taxon>Nocardiaceae</taxon>
        <taxon>Nocardia</taxon>
    </lineage>
</organism>
<feature type="domain" description="CdaR GGDEF-like" evidence="4">
    <location>
        <begin position="170"/>
        <end position="275"/>
    </location>
</feature>
<keyword evidence="6" id="KW-1185">Reference proteome</keyword>
<dbReference type="InterPro" id="IPR041522">
    <property type="entry name" value="CdaR_GGDEF"/>
</dbReference>
<dbReference type="PANTHER" id="PTHR33744:SF1">
    <property type="entry name" value="DNA-BINDING TRANSCRIPTIONAL ACTIVATOR ADER"/>
    <property type="match status" value="1"/>
</dbReference>
<evidence type="ECO:0000259" key="4">
    <source>
        <dbReference type="Pfam" id="PF17853"/>
    </source>
</evidence>
<reference evidence="5 6" key="1">
    <citation type="submission" date="2024-06" db="EMBL/GenBank/DDBJ databases">
        <title>The Natural Products Discovery Center: Release of the First 8490 Sequenced Strains for Exploring Actinobacteria Biosynthetic Diversity.</title>
        <authorList>
            <person name="Kalkreuter E."/>
            <person name="Kautsar S.A."/>
            <person name="Yang D."/>
            <person name="Bader C.D."/>
            <person name="Teijaro C.N."/>
            <person name="Fluegel L."/>
            <person name="Davis C.M."/>
            <person name="Simpson J.R."/>
            <person name="Lauterbach L."/>
            <person name="Steele A.D."/>
            <person name="Gui C."/>
            <person name="Meng S."/>
            <person name="Li G."/>
            <person name="Viehrig K."/>
            <person name="Ye F."/>
            <person name="Su P."/>
            <person name="Kiefer A.F."/>
            <person name="Nichols A."/>
            <person name="Cepeda A.J."/>
            <person name="Yan W."/>
            <person name="Fan B."/>
            <person name="Jiang Y."/>
            <person name="Adhikari A."/>
            <person name="Zheng C.-J."/>
            <person name="Schuster L."/>
            <person name="Cowan T.M."/>
            <person name="Smanski M.J."/>
            <person name="Chevrette M.G."/>
            <person name="De Carvalho L.P.S."/>
            <person name="Shen B."/>
        </authorList>
    </citation>
    <scope>NUCLEOTIDE SEQUENCE [LARGE SCALE GENOMIC DNA]</scope>
    <source>
        <strain evidence="5 6">NPDC019708</strain>
    </source>
</reference>
<dbReference type="Pfam" id="PF13556">
    <property type="entry name" value="HTH_30"/>
    <property type="match status" value="1"/>
</dbReference>
<evidence type="ECO:0000259" key="2">
    <source>
        <dbReference type="Pfam" id="PF13556"/>
    </source>
</evidence>
<dbReference type="InterPro" id="IPR042070">
    <property type="entry name" value="PucR_C-HTH_sf"/>
</dbReference>
<evidence type="ECO:0000313" key="6">
    <source>
        <dbReference type="Proteomes" id="UP001550628"/>
    </source>
</evidence>
<proteinExistence type="inferred from homology"/>
<dbReference type="InterPro" id="IPR051448">
    <property type="entry name" value="CdaR-like_regulators"/>
</dbReference>
<dbReference type="InterPro" id="IPR025736">
    <property type="entry name" value="PucR_C-HTH_dom"/>
</dbReference>
<dbReference type="InterPro" id="IPR025751">
    <property type="entry name" value="RsbRD_N_dom"/>
</dbReference>